<comment type="cofactor">
    <cofactor evidence="1">
        <name>Mn(2+)</name>
        <dbReference type="ChEBI" id="CHEBI:29035"/>
    </cofactor>
</comment>
<evidence type="ECO:0000256" key="1">
    <source>
        <dbReference type="ARBA" id="ARBA00001936"/>
    </source>
</evidence>
<evidence type="ECO:0000313" key="8">
    <source>
        <dbReference type="Proteomes" id="UP001591681"/>
    </source>
</evidence>
<dbReference type="Proteomes" id="UP001591681">
    <property type="component" value="Unassembled WGS sequence"/>
</dbReference>
<dbReference type="InterPro" id="IPR038222">
    <property type="entry name" value="DHHA2_dom_sf"/>
</dbReference>
<dbReference type="AlphaFoldDB" id="A0ABD1JBP9"/>
<dbReference type="Gene3D" id="3.10.310.20">
    <property type="entry name" value="DHHA2 domain"/>
    <property type="match status" value="1"/>
</dbReference>
<accession>A0ABD1JBP9</accession>
<dbReference type="GO" id="GO:0046872">
    <property type="term" value="F:metal ion binding"/>
    <property type="evidence" value="ECO:0007669"/>
    <property type="project" value="UniProtKB-KW"/>
</dbReference>
<evidence type="ECO:0000256" key="2">
    <source>
        <dbReference type="ARBA" id="ARBA00010331"/>
    </source>
</evidence>
<dbReference type="Gene3D" id="3.90.1640.10">
    <property type="entry name" value="inorganic pyrophosphatase (n-terminal core)"/>
    <property type="match status" value="1"/>
</dbReference>
<dbReference type="FunFam" id="3.90.1640.10:FF:000004">
    <property type="entry name" value="Prune exopolyphosphatase 1"/>
    <property type="match status" value="1"/>
</dbReference>
<dbReference type="EMBL" id="JBHFQA010000017">
    <property type="protein sequence ID" value="KAL2084598.1"/>
    <property type="molecule type" value="Genomic_DNA"/>
</dbReference>
<dbReference type="Pfam" id="PF02833">
    <property type="entry name" value="DHHA2"/>
    <property type="match status" value="1"/>
</dbReference>
<evidence type="ECO:0000313" key="7">
    <source>
        <dbReference type="EMBL" id="KAL2084598.1"/>
    </source>
</evidence>
<dbReference type="Pfam" id="PF01368">
    <property type="entry name" value="DHH"/>
    <property type="match status" value="1"/>
</dbReference>
<keyword evidence="3" id="KW-0479">Metal-binding</keyword>
<dbReference type="PANTHER" id="PTHR12112:SF47">
    <property type="entry name" value="EXOPOLYPHOSPHATASE PRUNE1"/>
    <property type="match status" value="1"/>
</dbReference>
<evidence type="ECO:0000256" key="3">
    <source>
        <dbReference type="ARBA" id="ARBA00022723"/>
    </source>
</evidence>
<comment type="similarity">
    <text evidence="2">Belongs to the PPase class C family. Prune subfamily.</text>
</comment>
<proteinExistence type="inferred from homology"/>
<keyword evidence="4" id="KW-0378">Hydrolase</keyword>
<gene>
    <name evidence="7" type="ORF">ACEWY4_020116</name>
</gene>
<sequence>MAAFHEGLGVCSISVTGERFGAGAADVVCGPGRASSPEISIICQTTLWPLLRNGVGGLGGWVVGWSAQLGHCTFPGHYSALVFTSLSDCLVPGISSVQFIDLFNLPNFNRDSPGLHVVMGNEACDLDSMVSALTFAYFLSKTLETGKVTVPVLNIPRSEFPLRTDNAFLLKESSLSQELLVFRDDVDLHGAHQAKQLSLTLVDHNVLPSGDASLEDAVVEVIDHHLLERKPSPMCPVTVEMVGSCATLVVERIAQKAPDVLDQQVAQLLYGTIVLDCVNMAPEAGKVTPKDSQYAVLLESRFPNLPQRGALFQSLQNAKFDVSGLTTEQMLLKDMKAATGADLNLAVSVVYMTLEAFLQRRSLQQELCEFCHKHKYNLLVAMTISFSENNEPFRQLAVYSSSTLYREEMSQALEKAQAPSLALSPMSSPYPDVKAYVQGNTLASRKKVLPIIKDFLKYWEKRTAPCGNLDELGDLEGVCCPGMEEGSQYHSHQCMEDPGLEEDSNVPPTPMNSLVEGCPLDDGLPKISEEAIVEKFSKMASQDDPEDSAAEGL</sequence>
<evidence type="ECO:0000256" key="5">
    <source>
        <dbReference type="ARBA" id="ARBA00023211"/>
    </source>
</evidence>
<dbReference type="InterPro" id="IPR004097">
    <property type="entry name" value="DHHA2"/>
</dbReference>
<evidence type="ECO:0000259" key="6">
    <source>
        <dbReference type="SMART" id="SM01131"/>
    </source>
</evidence>
<feature type="domain" description="DHHA2" evidence="6">
    <location>
        <begin position="312"/>
        <end position="456"/>
    </location>
</feature>
<protein>
    <recommendedName>
        <fullName evidence="6">DHHA2 domain-containing protein</fullName>
    </recommendedName>
</protein>
<dbReference type="InterPro" id="IPR001667">
    <property type="entry name" value="DDH_dom"/>
</dbReference>
<name>A0ABD1JBP9_9TELE</name>
<dbReference type="GO" id="GO:0016787">
    <property type="term" value="F:hydrolase activity"/>
    <property type="evidence" value="ECO:0007669"/>
    <property type="project" value="UniProtKB-KW"/>
</dbReference>
<keyword evidence="5" id="KW-0464">Manganese</keyword>
<keyword evidence="8" id="KW-1185">Reference proteome</keyword>
<dbReference type="SUPFAM" id="SSF64182">
    <property type="entry name" value="DHH phosphoesterases"/>
    <property type="match status" value="1"/>
</dbReference>
<dbReference type="SMART" id="SM01131">
    <property type="entry name" value="DHHA2"/>
    <property type="match status" value="1"/>
</dbReference>
<evidence type="ECO:0000256" key="4">
    <source>
        <dbReference type="ARBA" id="ARBA00022801"/>
    </source>
</evidence>
<comment type="caution">
    <text evidence="7">The sequence shown here is derived from an EMBL/GenBank/DDBJ whole genome shotgun (WGS) entry which is preliminary data.</text>
</comment>
<reference evidence="7 8" key="1">
    <citation type="submission" date="2024-09" db="EMBL/GenBank/DDBJ databases">
        <title>A chromosome-level genome assembly of Gray's grenadier anchovy, Coilia grayii.</title>
        <authorList>
            <person name="Fu Z."/>
        </authorList>
    </citation>
    <scope>NUCLEOTIDE SEQUENCE [LARGE SCALE GENOMIC DNA]</scope>
    <source>
        <strain evidence="7">G4</strain>
        <tissue evidence="7">Muscle</tissue>
    </source>
</reference>
<dbReference type="InterPro" id="IPR038763">
    <property type="entry name" value="DHH_sf"/>
</dbReference>
<dbReference type="PANTHER" id="PTHR12112">
    <property type="entry name" value="BNIP - RELATED"/>
    <property type="match status" value="1"/>
</dbReference>
<organism evidence="7 8">
    <name type="scientific">Coilia grayii</name>
    <name type="common">Gray's grenadier anchovy</name>
    <dbReference type="NCBI Taxonomy" id="363190"/>
    <lineage>
        <taxon>Eukaryota</taxon>
        <taxon>Metazoa</taxon>
        <taxon>Chordata</taxon>
        <taxon>Craniata</taxon>
        <taxon>Vertebrata</taxon>
        <taxon>Euteleostomi</taxon>
        <taxon>Actinopterygii</taxon>
        <taxon>Neopterygii</taxon>
        <taxon>Teleostei</taxon>
        <taxon>Clupei</taxon>
        <taxon>Clupeiformes</taxon>
        <taxon>Clupeoidei</taxon>
        <taxon>Engraulidae</taxon>
        <taxon>Coilinae</taxon>
        <taxon>Coilia</taxon>
    </lineage>
</organism>